<dbReference type="GO" id="GO:0006508">
    <property type="term" value="P:proteolysis"/>
    <property type="evidence" value="ECO:0007669"/>
    <property type="project" value="UniProtKB-KW"/>
</dbReference>
<dbReference type="EMBL" id="BRXU01000002">
    <property type="protein sequence ID" value="GLC49480.1"/>
    <property type="molecule type" value="Genomic_DNA"/>
</dbReference>
<feature type="compositionally biased region" description="Low complexity" evidence="4">
    <location>
        <begin position="388"/>
        <end position="406"/>
    </location>
</feature>
<dbReference type="PROSITE" id="PS00138">
    <property type="entry name" value="SUBTILASE_SER"/>
    <property type="match status" value="1"/>
</dbReference>
<feature type="region of interest" description="Disordered" evidence="4">
    <location>
        <begin position="265"/>
        <end position="299"/>
    </location>
</feature>
<gene>
    <name evidence="6" type="primary">PLEST006597</name>
    <name evidence="6" type="ORF">PLESTB_000223600</name>
</gene>
<feature type="region of interest" description="Disordered" evidence="4">
    <location>
        <begin position="382"/>
        <end position="444"/>
    </location>
</feature>
<sequence>MRCAAVAGRPAAGRRDASASIPTAISAAQEASLSSRRYYDLAYIAIILLAFPLYWIKVIDSRLCGAKDLIESDPWLIRAPSPSWIKSWPCNGSHASKLAYTFSSPAPFLRSLAWPICFSELHFFTSLYAVFFGGFIMLAATRGSKYDMTNKWRLLWALTARVQVRATPILVKMLRPHAPWPVAVSQTLPMDGPAHLLYSVALMGPVTHTAIGAAIDVVYVVIICLMYGSSWPHAMSPLALVMLQAACGLLTVGISVLLAPSPPSTGAVATAADSPKSPKAGLEPYGEPGHHNGGSAGNAHREGFLRAAAQQFAPLTASEPRCVSLDSVPEPQARGSTPADAGVAAAPPVGRSHSRGGQEEEERLLRLCRRLAGASACMTRGSLRSRRASSSVDGDGGSARDAAAVRTSTGTGSDNVDRRSSSSSSAAHAGAVAGRSSSTCGSSSGDGGCVYGTYDSKLAWTRLHVKIPGLEPSDLAPEAESRVADAVAVSYIGTAATGVAVRSGCIELHLDLVGGMARLLTGTSAAAPASAGLAAAAAAQGPGPYHEAAFGGAGGGGGGPHGPASAEQQALASCVLQALGLPPGYDAAVRAQVGAHLLTLTPAADAGGPGAGGGGGGWAVLGTRRLQAHEVPCITRVEPPAVVAAAAAAAADGDVHVAATLRLTISGSEERLAVAHQDGDLEVLALFEGAFLKLSDLQWGPLEGGSAAAAAAAGAWGSFMPSFLPCRRVLTVTLALPAGRTGAVSLLFLRHGTAGPAHSLLLLQPEGAAIAAEVAALQGRLYGAAADADAPSASSVANFVRDLGHWLQYRDFWRRQAAAAAAAAAASGGRGGARSGRLAGRPSASWMGALMFWSRCCSGGGGGGLGRLGILKRRRCMPVQGHHVADAAAHSRGDDGVAAAAHVPHVPWSESDLLDQGGSGSYGGGYSGGEPQARHIPYASAVNGLHAQAMYGGVNGAAAAPAAEQQQQQRRLAQGSLPAFGQRAYQAHMGIARRALLEFALERRCAAVAATLMEPAPVPPPPPPAAAAAAASWQLAELAEASRAASPDGLTLLHRAVRSGDAATLEVVLRAAARATDAAAAAAASVRAQRRDGAGAHHPPIVVDAGAHDASAACGGTGQDLRFRLYDWDTYDAHGLTPLHYLAVLDDGGALARRVLATRPEALALWDVGGPDMPSPASFAAQNAVAIDLEALCRHSESESEPLVREPTDPAPTLGAGAVASKAQETRPLFLAALLGFPCGDVEKRYQRFARARARSGGLPTWLLLHLAACAGGALQALAQPHACCRRGTLPLLVLQAGSFLLALICYRPVGQGRAGACRIAAWALQALTLAVLLAKSISPLPRPWTLGGTIGPFTGAGPSGGSSGGAVSSSSSSPECGSAALHHGLLALHHALAVATVPYTMPYALHKVLAVQVVEVAACALLLLLLRAGFAAPGAARMAGLGPAGGGGGGGLALGGVCHSGPHVFGEQAGGLGLVWASGAAAHVVRGSLLRSAMSSVVMLAADLRARAAFVCSCCCCKEAPQAQAAQQPQQPQQQQQLQQRHEKLD</sequence>
<keyword evidence="3" id="KW-0720">Serine protease</keyword>
<evidence type="ECO:0000256" key="5">
    <source>
        <dbReference type="SAM" id="Phobius"/>
    </source>
</evidence>
<dbReference type="InterPro" id="IPR023828">
    <property type="entry name" value="Peptidase_S8_Ser-AS"/>
</dbReference>
<feature type="region of interest" description="Disordered" evidence="4">
    <location>
        <begin position="1527"/>
        <end position="1547"/>
    </location>
</feature>
<comment type="caution">
    <text evidence="6">The sequence shown here is derived from an EMBL/GenBank/DDBJ whole genome shotgun (WGS) entry which is preliminary data.</text>
</comment>
<feature type="transmembrane region" description="Helical" evidence="5">
    <location>
        <begin position="121"/>
        <end position="140"/>
    </location>
</feature>
<name>A0A9W6BCX2_9CHLO</name>
<evidence type="ECO:0000313" key="7">
    <source>
        <dbReference type="Proteomes" id="UP001165080"/>
    </source>
</evidence>
<protein>
    <submittedName>
        <fullName evidence="6">Uncharacterized protein</fullName>
    </submittedName>
</protein>
<evidence type="ECO:0000313" key="6">
    <source>
        <dbReference type="EMBL" id="GLC49480.1"/>
    </source>
</evidence>
<feature type="region of interest" description="Disordered" evidence="4">
    <location>
        <begin position="325"/>
        <end position="361"/>
    </location>
</feature>
<evidence type="ECO:0000256" key="4">
    <source>
        <dbReference type="SAM" id="MobiDB-lite"/>
    </source>
</evidence>
<dbReference type="Proteomes" id="UP001165080">
    <property type="component" value="Unassembled WGS sequence"/>
</dbReference>
<keyword evidence="5" id="KW-0812">Transmembrane</keyword>
<evidence type="ECO:0000256" key="2">
    <source>
        <dbReference type="ARBA" id="ARBA00022801"/>
    </source>
</evidence>
<dbReference type="GO" id="GO:0008236">
    <property type="term" value="F:serine-type peptidase activity"/>
    <property type="evidence" value="ECO:0007669"/>
    <property type="project" value="UniProtKB-KW"/>
</dbReference>
<organism evidence="6 7">
    <name type="scientific">Pleodorina starrii</name>
    <dbReference type="NCBI Taxonomy" id="330485"/>
    <lineage>
        <taxon>Eukaryota</taxon>
        <taxon>Viridiplantae</taxon>
        <taxon>Chlorophyta</taxon>
        <taxon>core chlorophytes</taxon>
        <taxon>Chlorophyceae</taxon>
        <taxon>CS clade</taxon>
        <taxon>Chlamydomonadales</taxon>
        <taxon>Volvocaceae</taxon>
        <taxon>Pleodorina</taxon>
    </lineage>
</organism>
<feature type="transmembrane region" description="Helical" evidence="5">
    <location>
        <begin position="196"/>
        <end position="226"/>
    </location>
</feature>
<proteinExistence type="predicted"/>
<feature type="compositionally biased region" description="Low complexity" evidence="4">
    <location>
        <begin position="1527"/>
        <end position="1540"/>
    </location>
</feature>
<feature type="transmembrane region" description="Helical" evidence="5">
    <location>
        <begin position="38"/>
        <end position="56"/>
    </location>
</feature>
<feature type="compositionally biased region" description="Low complexity" evidence="4">
    <location>
        <begin position="421"/>
        <end position="443"/>
    </location>
</feature>
<reference evidence="6 7" key="1">
    <citation type="journal article" date="2023" name="Commun. Biol.">
        <title>Reorganization of the ancestral sex-determining regions during the evolution of trioecy in Pleodorina starrii.</title>
        <authorList>
            <person name="Takahashi K."/>
            <person name="Suzuki S."/>
            <person name="Kawai-Toyooka H."/>
            <person name="Yamamoto K."/>
            <person name="Hamaji T."/>
            <person name="Ootsuki R."/>
            <person name="Yamaguchi H."/>
            <person name="Kawachi M."/>
            <person name="Higashiyama T."/>
            <person name="Nozaki H."/>
        </authorList>
    </citation>
    <scope>NUCLEOTIDE SEQUENCE [LARGE SCALE GENOMIC DNA]</scope>
    <source>
        <strain evidence="6 7">NIES-4479</strain>
    </source>
</reference>
<keyword evidence="5" id="KW-1133">Transmembrane helix</keyword>
<feature type="compositionally biased region" description="Low complexity" evidence="4">
    <location>
        <begin position="338"/>
        <end position="350"/>
    </location>
</feature>
<keyword evidence="1" id="KW-0645">Protease</keyword>
<feature type="transmembrane region" description="Helical" evidence="5">
    <location>
        <begin position="238"/>
        <end position="259"/>
    </location>
</feature>
<evidence type="ECO:0000256" key="1">
    <source>
        <dbReference type="ARBA" id="ARBA00022670"/>
    </source>
</evidence>
<dbReference type="OrthoDB" id="541625at2759"/>
<feature type="compositionally biased region" description="Basic and acidic residues" evidence="4">
    <location>
        <begin position="1198"/>
        <end position="1208"/>
    </location>
</feature>
<evidence type="ECO:0000256" key="3">
    <source>
        <dbReference type="ARBA" id="ARBA00022825"/>
    </source>
</evidence>
<accession>A0A9W6BCX2</accession>
<feature type="region of interest" description="Disordered" evidence="4">
    <location>
        <begin position="1198"/>
        <end position="1218"/>
    </location>
</feature>
<keyword evidence="5" id="KW-0472">Membrane</keyword>
<keyword evidence="2" id="KW-0378">Hydrolase</keyword>
<keyword evidence="7" id="KW-1185">Reference proteome</keyword>